<feature type="region of interest" description="Disordered" evidence="1">
    <location>
        <begin position="62"/>
        <end position="85"/>
    </location>
</feature>
<accession>A0A7S3I9I4</accession>
<gene>
    <name evidence="2" type="ORF">FSAL1345_LOCUS104</name>
</gene>
<dbReference type="AlphaFoldDB" id="A0A7S3I9I4"/>
<sequence length="108" mass="12550">MQELSETIQYININTQLFEFPAELLQDPPKFEDVNTNLEQTTLQFLEHLPETPTSEIATKIQQPTTHHQEPLQNPPKTSVKNSIKNFGKEVYSSAREGFKSMKEYLKR</sequence>
<evidence type="ECO:0000313" key="2">
    <source>
        <dbReference type="EMBL" id="CAE0316835.1"/>
    </source>
</evidence>
<reference evidence="2" key="1">
    <citation type="submission" date="2021-01" db="EMBL/GenBank/DDBJ databases">
        <authorList>
            <person name="Corre E."/>
            <person name="Pelletier E."/>
            <person name="Niang G."/>
            <person name="Scheremetjew M."/>
            <person name="Finn R."/>
            <person name="Kale V."/>
            <person name="Holt S."/>
            <person name="Cochrane G."/>
            <person name="Meng A."/>
            <person name="Brown T."/>
            <person name="Cohen L."/>
        </authorList>
    </citation>
    <scope>NUCLEOTIDE SEQUENCE</scope>
</reference>
<evidence type="ECO:0000256" key="1">
    <source>
        <dbReference type="SAM" id="MobiDB-lite"/>
    </source>
</evidence>
<name>A0A7S3I9I4_9CILI</name>
<proteinExistence type="predicted"/>
<protein>
    <submittedName>
        <fullName evidence="2">Uncharacterized protein</fullName>
    </submittedName>
</protein>
<organism evidence="2">
    <name type="scientific">Fabrea salina</name>
    <dbReference type="NCBI Taxonomy" id="342563"/>
    <lineage>
        <taxon>Eukaryota</taxon>
        <taxon>Sar</taxon>
        <taxon>Alveolata</taxon>
        <taxon>Ciliophora</taxon>
        <taxon>Postciliodesmatophora</taxon>
        <taxon>Heterotrichea</taxon>
        <taxon>Heterotrichida</taxon>
        <taxon>Fabreidae</taxon>
        <taxon>Fabrea</taxon>
    </lineage>
</organism>
<dbReference type="EMBL" id="HBIF01000117">
    <property type="protein sequence ID" value="CAE0316835.1"/>
    <property type="molecule type" value="Transcribed_RNA"/>
</dbReference>